<dbReference type="PROSITE" id="PS50043">
    <property type="entry name" value="HTH_LUXR_2"/>
    <property type="match status" value="1"/>
</dbReference>
<evidence type="ECO:0000256" key="4">
    <source>
        <dbReference type="SAM" id="MobiDB-lite"/>
    </source>
</evidence>
<dbReference type="GO" id="GO:0006355">
    <property type="term" value="P:regulation of DNA-templated transcription"/>
    <property type="evidence" value="ECO:0007669"/>
    <property type="project" value="InterPro"/>
</dbReference>
<dbReference type="GO" id="GO:0003677">
    <property type="term" value="F:DNA binding"/>
    <property type="evidence" value="ECO:0007669"/>
    <property type="project" value="UniProtKB-KW"/>
</dbReference>
<dbReference type="Proteomes" id="UP000244928">
    <property type="component" value="Chromosome"/>
</dbReference>
<sequence length="604" mass="65530">MDRLIGRLLTIDRDLASVREFALLSAAAVPLTTEAAEVLAGGRSASSQLRMLERLGMVLPDTTATEPTWIVPVPVRASLLRLMKSEEPGRLSGALLALAQHWLDRGRPRTAFVHAIDAEEWDLVLDILREHWRTLYTTDFLHMDGDLARIPPKVLESEPLFDTLRRMHRQFSAPKDSPAPRPEVETLADTPDDAEQLMRAIALRLGGEFEAAAEECEPLMRLPIPDPDASTAAERDGFGFACLHVGISFLVAGRFDDAIQVLRRGHRAGAGTFIERDAAGKLALAHAVLGHMAEAGFWIDQESRHPALPTESELVVRPAGMIAAALSSLDRFDTDSALHLITELGPPDDKEEFWGFGLYAYGQLALTTGTPADGLRYIDFQMRRFPTMHGNGAVVGHLLSSIRADLLLALGRTGAAEDLVGESTNPHSAAARARIRLHIGDLPGALAIVDEYDTDLGCTVRDCIELSLVGAAASLAGGAPDTARQYLNRAVTLSRLTGLRRPFMMLPGDMLRQLAALGPELPVDPDGTVSAFPASRASAPPVRLTDRELVILRSLATGATISAIARQHVVSVNTVKTQVRSIYRKMSTRSRADTVEMARRLGLV</sequence>
<evidence type="ECO:0000256" key="3">
    <source>
        <dbReference type="ARBA" id="ARBA00023163"/>
    </source>
</evidence>
<dbReference type="InterPro" id="IPR016032">
    <property type="entry name" value="Sig_transdc_resp-reg_C-effctor"/>
</dbReference>
<dbReference type="SUPFAM" id="SSF46894">
    <property type="entry name" value="C-terminal effector domain of the bipartite response regulators"/>
    <property type="match status" value="1"/>
</dbReference>
<keyword evidence="2" id="KW-0238">DNA-binding</keyword>
<keyword evidence="3" id="KW-0804">Transcription</keyword>
<reference evidence="6 7" key="1">
    <citation type="submission" date="2016-04" db="EMBL/GenBank/DDBJ databases">
        <title>Complete genome sequence of Dietzia lutea YIM 80766T, a strain isolated from desert soil in Egypt.</title>
        <authorList>
            <person name="Zhao J."/>
            <person name="Hu B."/>
            <person name="Geng S."/>
            <person name="Nie Y."/>
            <person name="Tang Y."/>
        </authorList>
    </citation>
    <scope>NUCLEOTIDE SEQUENCE [LARGE SCALE GENOMIC DNA]</scope>
    <source>
        <strain evidence="6 7">YIM 80766</strain>
    </source>
</reference>
<feature type="region of interest" description="Disordered" evidence="4">
    <location>
        <begin position="171"/>
        <end position="190"/>
    </location>
</feature>
<feature type="domain" description="HTH luxR-type" evidence="5">
    <location>
        <begin position="537"/>
        <end position="602"/>
    </location>
</feature>
<dbReference type="InterPro" id="IPR011990">
    <property type="entry name" value="TPR-like_helical_dom_sf"/>
</dbReference>
<evidence type="ECO:0000313" key="7">
    <source>
        <dbReference type="Proteomes" id="UP000244928"/>
    </source>
</evidence>
<keyword evidence="1" id="KW-0805">Transcription regulation</keyword>
<dbReference type="CDD" id="cd06170">
    <property type="entry name" value="LuxR_C_like"/>
    <property type="match status" value="1"/>
</dbReference>
<gene>
    <name evidence="6" type="ORF">A6035_02555</name>
</gene>
<name>A0A2S1R4P3_9ACTN</name>
<evidence type="ECO:0000259" key="5">
    <source>
        <dbReference type="PROSITE" id="PS50043"/>
    </source>
</evidence>
<dbReference type="PANTHER" id="PTHR44688:SF16">
    <property type="entry name" value="DNA-BINDING TRANSCRIPTIONAL ACTIVATOR DEVR_DOSR"/>
    <property type="match status" value="1"/>
</dbReference>
<dbReference type="EMBL" id="CP015449">
    <property type="protein sequence ID" value="AWH91231.1"/>
    <property type="molecule type" value="Genomic_DNA"/>
</dbReference>
<keyword evidence="7" id="KW-1185">Reference proteome</keyword>
<dbReference type="Gene3D" id="1.10.10.10">
    <property type="entry name" value="Winged helix-like DNA-binding domain superfamily/Winged helix DNA-binding domain"/>
    <property type="match status" value="1"/>
</dbReference>
<proteinExistence type="predicted"/>
<accession>A0A2S1R4P3</accession>
<evidence type="ECO:0000313" key="6">
    <source>
        <dbReference type="EMBL" id="AWH91231.1"/>
    </source>
</evidence>
<dbReference type="InterPro" id="IPR036388">
    <property type="entry name" value="WH-like_DNA-bd_sf"/>
</dbReference>
<dbReference type="KEGG" id="dlu:A6035_02555"/>
<evidence type="ECO:0000256" key="2">
    <source>
        <dbReference type="ARBA" id="ARBA00023125"/>
    </source>
</evidence>
<dbReference type="Pfam" id="PF00196">
    <property type="entry name" value="GerE"/>
    <property type="match status" value="1"/>
</dbReference>
<evidence type="ECO:0000256" key="1">
    <source>
        <dbReference type="ARBA" id="ARBA00023015"/>
    </source>
</evidence>
<dbReference type="PANTHER" id="PTHR44688">
    <property type="entry name" value="DNA-BINDING TRANSCRIPTIONAL ACTIVATOR DEVR_DOSR"/>
    <property type="match status" value="1"/>
</dbReference>
<organism evidence="6 7">
    <name type="scientific">Dietzia lutea</name>
    <dbReference type="NCBI Taxonomy" id="546160"/>
    <lineage>
        <taxon>Bacteria</taxon>
        <taxon>Bacillati</taxon>
        <taxon>Actinomycetota</taxon>
        <taxon>Actinomycetes</taxon>
        <taxon>Mycobacteriales</taxon>
        <taxon>Dietziaceae</taxon>
        <taxon>Dietzia</taxon>
    </lineage>
</organism>
<dbReference type="PRINTS" id="PR00038">
    <property type="entry name" value="HTHLUXR"/>
</dbReference>
<dbReference type="AlphaFoldDB" id="A0A2S1R4P3"/>
<dbReference type="Gene3D" id="1.25.40.10">
    <property type="entry name" value="Tetratricopeptide repeat domain"/>
    <property type="match status" value="1"/>
</dbReference>
<dbReference type="SMART" id="SM00421">
    <property type="entry name" value="HTH_LUXR"/>
    <property type="match status" value="1"/>
</dbReference>
<protein>
    <recommendedName>
        <fullName evidence="5">HTH luxR-type domain-containing protein</fullName>
    </recommendedName>
</protein>
<dbReference type="InterPro" id="IPR000792">
    <property type="entry name" value="Tscrpt_reg_LuxR_C"/>
</dbReference>